<comment type="caution">
    <text evidence="6">The sequence shown here is derived from an EMBL/GenBank/DDBJ whole genome shotgun (WGS) entry which is preliminary data.</text>
</comment>
<reference evidence="6" key="1">
    <citation type="submission" date="2013-12" db="EMBL/GenBank/DDBJ databases">
        <authorList>
            <person name="Omoto C.K."/>
            <person name="Sibley D."/>
            <person name="Venepally P."/>
            <person name="Hadjithomas M."/>
            <person name="Karamycheva S."/>
            <person name="Brunk B."/>
            <person name="Roos D."/>
            <person name="Caler E."/>
            <person name="Lorenzi H."/>
        </authorList>
    </citation>
    <scope>NUCLEOTIDE SEQUENCE</scope>
</reference>
<dbReference type="GO" id="GO:0002181">
    <property type="term" value="P:cytoplasmic translation"/>
    <property type="evidence" value="ECO:0007669"/>
    <property type="project" value="TreeGrafter"/>
</dbReference>
<evidence type="ECO:0000259" key="5">
    <source>
        <dbReference type="Pfam" id="PF01246"/>
    </source>
</evidence>
<dbReference type="InterPro" id="IPR056366">
    <property type="entry name" value="Ribosomal_eL24"/>
</dbReference>
<dbReference type="GeneID" id="22914221"/>
<dbReference type="GO" id="GO:0003735">
    <property type="term" value="F:structural constituent of ribosome"/>
    <property type="evidence" value="ECO:0007669"/>
    <property type="project" value="InterPro"/>
</dbReference>
<evidence type="ECO:0000313" key="7">
    <source>
        <dbReference type="Proteomes" id="UP000019763"/>
    </source>
</evidence>
<accession>A0A023B2Q2</accession>
<dbReference type="EMBL" id="AFNH02000882">
    <property type="protein sequence ID" value="EZG55074.1"/>
    <property type="molecule type" value="Genomic_DNA"/>
</dbReference>
<dbReference type="OrthoDB" id="1727108at2759"/>
<evidence type="ECO:0000313" key="6">
    <source>
        <dbReference type="EMBL" id="EZG55074.1"/>
    </source>
</evidence>
<dbReference type="InterPro" id="IPR038630">
    <property type="entry name" value="L24e/L24_sf"/>
</dbReference>
<dbReference type="eggNOG" id="KOG1722">
    <property type="taxonomic scope" value="Eukaryota"/>
</dbReference>
<name>A0A023B2Q2_GRENI</name>
<dbReference type="GO" id="GO:0022625">
    <property type="term" value="C:cytosolic large ribosomal subunit"/>
    <property type="evidence" value="ECO:0007669"/>
    <property type="project" value="TreeGrafter"/>
</dbReference>
<dbReference type="PANTHER" id="PTHR10792:SF1">
    <property type="entry name" value="RIBOSOMAL PROTEIN L24"/>
    <property type="match status" value="1"/>
</dbReference>
<keyword evidence="7" id="KW-1185">Reference proteome</keyword>
<dbReference type="GO" id="GO:0003729">
    <property type="term" value="F:mRNA binding"/>
    <property type="evidence" value="ECO:0007669"/>
    <property type="project" value="TreeGrafter"/>
</dbReference>
<sequence length="125" mass="14068">MASKDVTTTLKLETCSYSEMKIYPGRGQVFISRDAKTHVFQTSKVESLYHQKKKPAKLRWTQAWRRNNKKAVANTGIGKKRTKTTVRSQKAIAGMSLDDIEKKKAEAAAKRTNSKRSVALPGKKN</sequence>
<organism evidence="6 7">
    <name type="scientific">Gregarina niphandrodes</name>
    <name type="common">Septate eugregarine</name>
    <dbReference type="NCBI Taxonomy" id="110365"/>
    <lineage>
        <taxon>Eukaryota</taxon>
        <taxon>Sar</taxon>
        <taxon>Alveolata</taxon>
        <taxon>Apicomplexa</taxon>
        <taxon>Conoidasida</taxon>
        <taxon>Gregarinasina</taxon>
        <taxon>Eugregarinorida</taxon>
        <taxon>Gregarinidae</taxon>
        <taxon>Gregarina</taxon>
    </lineage>
</organism>
<proteinExistence type="inferred from homology"/>
<dbReference type="CDD" id="cd00472">
    <property type="entry name" value="Ribosomal_L24e_L24"/>
    <property type="match status" value="1"/>
</dbReference>
<evidence type="ECO:0000256" key="1">
    <source>
        <dbReference type="ARBA" id="ARBA00005647"/>
    </source>
</evidence>
<keyword evidence="2 6" id="KW-0689">Ribosomal protein</keyword>
<protein>
    <submittedName>
        <fullName evidence="6">60S ribosomal protein L24</fullName>
    </submittedName>
</protein>
<dbReference type="Pfam" id="PF01246">
    <property type="entry name" value="Ribosomal_L24e"/>
    <property type="match status" value="1"/>
</dbReference>
<dbReference type="AlphaFoldDB" id="A0A023B2Q2"/>
<feature type="region of interest" description="Disordered" evidence="4">
    <location>
        <begin position="104"/>
        <end position="125"/>
    </location>
</feature>
<keyword evidence="3" id="KW-0687">Ribonucleoprotein</keyword>
<comment type="similarity">
    <text evidence="1">Belongs to the eukaryotic ribosomal protein eL24 family.</text>
</comment>
<dbReference type="PANTHER" id="PTHR10792">
    <property type="entry name" value="60S RIBOSOMAL PROTEIN L24"/>
    <property type="match status" value="1"/>
</dbReference>
<evidence type="ECO:0000256" key="4">
    <source>
        <dbReference type="SAM" id="MobiDB-lite"/>
    </source>
</evidence>
<dbReference type="VEuPathDB" id="CryptoDB:GNI_118750"/>
<dbReference type="SUPFAM" id="SSF57716">
    <property type="entry name" value="Glucocorticoid receptor-like (DNA-binding domain)"/>
    <property type="match status" value="1"/>
</dbReference>
<dbReference type="RefSeq" id="XP_011131800.1">
    <property type="nucleotide sequence ID" value="XM_011133498.1"/>
</dbReference>
<dbReference type="FunFam" id="2.30.170.20:FF:000003">
    <property type="entry name" value="60S ribosomal protein L24"/>
    <property type="match status" value="1"/>
</dbReference>
<dbReference type="Gene3D" id="6.10.250.1270">
    <property type="match status" value="1"/>
</dbReference>
<gene>
    <name evidence="6" type="ORF">GNI_118750</name>
</gene>
<dbReference type="OMA" id="LYRRKHE"/>
<feature type="domain" description="Large ribosomal subunit protein eL24-related N-terminal" evidence="5">
    <location>
        <begin position="11"/>
        <end position="74"/>
    </location>
</feature>
<dbReference type="Proteomes" id="UP000019763">
    <property type="component" value="Unassembled WGS sequence"/>
</dbReference>
<dbReference type="Gene3D" id="2.30.170.20">
    <property type="entry name" value="Ribosomal protein L24e"/>
    <property type="match status" value="1"/>
</dbReference>
<evidence type="ECO:0000256" key="3">
    <source>
        <dbReference type="ARBA" id="ARBA00023274"/>
    </source>
</evidence>
<evidence type="ECO:0000256" key="2">
    <source>
        <dbReference type="ARBA" id="ARBA00022980"/>
    </source>
</evidence>
<dbReference type="InterPro" id="IPR000988">
    <property type="entry name" value="Ribosomal_eL24-rel_N"/>
</dbReference>